<organism evidence="3 4">
    <name type="scientific">Acinetobacter nectaris CIP 110549</name>
    <dbReference type="NCBI Taxonomy" id="1392540"/>
    <lineage>
        <taxon>Bacteria</taxon>
        <taxon>Pseudomonadati</taxon>
        <taxon>Pseudomonadota</taxon>
        <taxon>Gammaproteobacteria</taxon>
        <taxon>Moraxellales</taxon>
        <taxon>Moraxellaceae</taxon>
        <taxon>Acinetobacter</taxon>
    </lineage>
</organism>
<sequence>MSYEIDHEVIPAHHQLSLLIDLAEQHGIDHHQLLNGSRVFLEDILLGNKLISQLQLYKIAHNASLTGQHLQFLFGKECFTTPLNHAISSLLYAKNFEEVLSRLTELHILICPWLTPKVMRTNDQITIYWLNSKPIEQLYFVEMTMSAITALSKHLFQEKLPWKYEFSTTEPQYIEQYLGYFGSQLSFNCPIHCMKLSSEYLQQPLKQYSATMSSVHYAQAQHYIQNHNLQKSFLEHINLYLTEHIQENISLESMAHAFSVSPATLKRRLKKHLTHFQAQRDQSRLHTALKLRYVDHFNTEQIANYLAIHDRNNFRRAFKRWTYYSLI</sequence>
<name>V2T8B3_9GAMM</name>
<dbReference type="Pfam" id="PF12625">
    <property type="entry name" value="Arabinose_bd"/>
    <property type="match status" value="1"/>
</dbReference>
<dbReference type="PANTHER" id="PTHR47894">
    <property type="entry name" value="HTH-TYPE TRANSCRIPTIONAL REGULATOR GADX"/>
    <property type="match status" value="1"/>
</dbReference>
<dbReference type="Gene3D" id="1.10.10.60">
    <property type="entry name" value="Homeodomain-like"/>
    <property type="match status" value="1"/>
</dbReference>
<dbReference type="PANTHER" id="PTHR47894:SF1">
    <property type="entry name" value="HTH-TYPE TRANSCRIPTIONAL REGULATOR VQSM"/>
    <property type="match status" value="1"/>
</dbReference>
<dbReference type="HOGENOM" id="CLU_047522_3_5_6"/>
<keyword evidence="4" id="KW-1185">Reference proteome</keyword>
<protein>
    <recommendedName>
        <fullName evidence="2">HTH araC/xylS-type domain-containing protein</fullName>
    </recommendedName>
</protein>
<evidence type="ECO:0000313" key="3">
    <source>
        <dbReference type="EMBL" id="ESK38673.1"/>
    </source>
</evidence>
<reference evidence="3 4" key="1">
    <citation type="submission" date="2013-10" db="EMBL/GenBank/DDBJ databases">
        <title>The Genome Sequence of Acinetobacter nectaris CIP 110549.</title>
        <authorList>
            <consortium name="The Broad Institute Genomics Platform"/>
            <consortium name="The Broad Institute Genome Sequencing Center for Infectious Disease"/>
            <person name="Cerqueira G."/>
            <person name="Feldgarden M."/>
            <person name="Courvalin P."/>
            <person name="Grillot-Courvalin C."/>
            <person name="Clermont D."/>
            <person name="Rocha E."/>
            <person name="Yoon E.-J."/>
            <person name="Nemec A."/>
            <person name="Young S.K."/>
            <person name="Zeng Q."/>
            <person name="Gargeya S."/>
            <person name="Fitzgerald M."/>
            <person name="Abouelleil A."/>
            <person name="Alvarado L."/>
            <person name="Berlin A.M."/>
            <person name="Chapman S.B."/>
            <person name="Gainer-Dewar J."/>
            <person name="Goldberg J."/>
            <person name="Gnerre S."/>
            <person name="Griggs A."/>
            <person name="Gujja S."/>
            <person name="Hansen M."/>
            <person name="Howarth C."/>
            <person name="Imamovic A."/>
            <person name="Ireland A."/>
            <person name="Larimer J."/>
            <person name="McCowan C."/>
            <person name="Murphy C."/>
            <person name="Pearson M."/>
            <person name="Poon T.W."/>
            <person name="Priest M."/>
            <person name="Roberts A."/>
            <person name="Saif S."/>
            <person name="Shea T."/>
            <person name="Sykes S."/>
            <person name="Wortman J."/>
            <person name="Nusbaum C."/>
            <person name="Birren B."/>
        </authorList>
    </citation>
    <scope>NUCLEOTIDE SEQUENCE [LARGE SCALE GENOMIC DNA]</scope>
    <source>
        <strain evidence="3 4">CIP 110549</strain>
    </source>
</reference>
<dbReference type="RefSeq" id="WP_023273112.1">
    <property type="nucleotide sequence ID" value="NZ_KI530723.1"/>
</dbReference>
<dbReference type="eggNOG" id="COG2207">
    <property type="taxonomic scope" value="Bacteria"/>
</dbReference>
<keyword evidence="1" id="KW-0238">DNA-binding</keyword>
<dbReference type="Proteomes" id="UP000023785">
    <property type="component" value="Unassembled WGS sequence"/>
</dbReference>
<comment type="caution">
    <text evidence="3">The sequence shown here is derived from an EMBL/GenBank/DDBJ whole genome shotgun (WGS) entry which is preliminary data.</text>
</comment>
<evidence type="ECO:0000256" key="1">
    <source>
        <dbReference type="ARBA" id="ARBA00023125"/>
    </source>
</evidence>
<dbReference type="STRING" id="1392540.P256_01490"/>
<dbReference type="EMBL" id="AYER01000006">
    <property type="protein sequence ID" value="ESK38673.1"/>
    <property type="molecule type" value="Genomic_DNA"/>
</dbReference>
<dbReference type="PROSITE" id="PS01124">
    <property type="entry name" value="HTH_ARAC_FAMILY_2"/>
    <property type="match status" value="1"/>
</dbReference>
<dbReference type="PATRIC" id="fig|1392540.3.peg.1441"/>
<feature type="domain" description="HTH araC/xylS-type" evidence="2">
    <location>
        <begin position="235"/>
        <end position="327"/>
    </location>
</feature>
<dbReference type="SMART" id="SM00342">
    <property type="entry name" value="HTH_ARAC"/>
    <property type="match status" value="1"/>
</dbReference>
<dbReference type="OrthoDB" id="5582699at2"/>
<evidence type="ECO:0000259" key="2">
    <source>
        <dbReference type="PROSITE" id="PS01124"/>
    </source>
</evidence>
<dbReference type="InterPro" id="IPR032687">
    <property type="entry name" value="AraC-type_N"/>
</dbReference>
<dbReference type="GO" id="GO:0003700">
    <property type="term" value="F:DNA-binding transcription factor activity"/>
    <property type="evidence" value="ECO:0007669"/>
    <property type="project" value="InterPro"/>
</dbReference>
<accession>V2T8B3</accession>
<proteinExistence type="predicted"/>
<dbReference type="GO" id="GO:0005829">
    <property type="term" value="C:cytosol"/>
    <property type="evidence" value="ECO:0007669"/>
    <property type="project" value="TreeGrafter"/>
</dbReference>
<dbReference type="AlphaFoldDB" id="V2T8B3"/>
<dbReference type="InterPro" id="IPR018060">
    <property type="entry name" value="HTH_AraC"/>
</dbReference>
<gene>
    <name evidence="3" type="ORF">P256_01490</name>
</gene>
<evidence type="ECO:0000313" key="4">
    <source>
        <dbReference type="Proteomes" id="UP000023785"/>
    </source>
</evidence>
<dbReference type="GO" id="GO:0000976">
    <property type="term" value="F:transcription cis-regulatory region binding"/>
    <property type="evidence" value="ECO:0007669"/>
    <property type="project" value="TreeGrafter"/>
</dbReference>